<organism evidence="3">
    <name type="scientific">marine sediment metagenome</name>
    <dbReference type="NCBI Taxonomy" id="412755"/>
    <lineage>
        <taxon>unclassified sequences</taxon>
        <taxon>metagenomes</taxon>
        <taxon>ecological metagenomes</taxon>
    </lineage>
</organism>
<dbReference type="InterPro" id="IPR015424">
    <property type="entry name" value="PyrdxlP-dep_Trfase"/>
</dbReference>
<evidence type="ECO:0000313" key="3">
    <source>
        <dbReference type="EMBL" id="GAH63049.1"/>
    </source>
</evidence>
<evidence type="ECO:0000259" key="2">
    <source>
        <dbReference type="Pfam" id="PF02347"/>
    </source>
</evidence>
<dbReference type="AlphaFoldDB" id="X1IAD5"/>
<dbReference type="SUPFAM" id="SSF53383">
    <property type="entry name" value="PLP-dependent transferases"/>
    <property type="match status" value="1"/>
</dbReference>
<dbReference type="InterPro" id="IPR015422">
    <property type="entry name" value="PyrdxlP-dep_Trfase_small"/>
</dbReference>
<dbReference type="InterPro" id="IPR049315">
    <property type="entry name" value="GDC-P_N"/>
</dbReference>
<proteinExistence type="predicted"/>
<dbReference type="Gene3D" id="3.40.640.10">
    <property type="entry name" value="Type I PLP-dependent aspartate aminotransferase-like (Major domain)"/>
    <property type="match status" value="1"/>
</dbReference>
<dbReference type="EMBL" id="BARU01030382">
    <property type="protein sequence ID" value="GAH63049.1"/>
    <property type="molecule type" value="Genomic_DNA"/>
</dbReference>
<dbReference type="Gene3D" id="3.90.1150.10">
    <property type="entry name" value="Aspartate Aminotransferase, domain 1"/>
    <property type="match status" value="1"/>
</dbReference>
<dbReference type="PANTHER" id="PTHR42806">
    <property type="entry name" value="GLYCINE CLEAVAGE SYSTEM P-PROTEIN"/>
    <property type="match status" value="1"/>
</dbReference>
<dbReference type="InterPro" id="IPR015421">
    <property type="entry name" value="PyrdxlP-dep_Trfase_major"/>
</dbReference>
<dbReference type="PANTHER" id="PTHR42806:SF1">
    <property type="entry name" value="GLYCINE DEHYDROGENASE (DECARBOXYLATING)"/>
    <property type="match status" value="1"/>
</dbReference>
<dbReference type="GO" id="GO:0009116">
    <property type="term" value="P:nucleoside metabolic process"/>
    <property type="evidence" value="ECO:0007669"/>
    <property type="project" value="InterPro"/>
</dbReference>
<name>X1IAD5_9ZZZZ</name>
<feature type="domain" description="Glycine cleavage system P-protein N-terminal" evidence="2">
    <location>
        <begin position="3"/>
        <end position="178"/>
    </location>
</feature>
<sequence length="181" mass="20345">MDFIPHDDKTIAEMLSIIGVANIEDLFEDIPKDLIINGLDLPEGLSEPDVLKNLQELGKKNKVYSNSFLGAGCYFHYIPTLVDFVISRSEFYTSYTPYQAEASQGYLQAIYEYQSIISRLTQMDVANASMYDGSTALAEAAIMASIITRKNQVIVLEGVHPEYIEVVKTYCWGQKIELKIV</sequence>
<feature type="non-terminal residue" evidence="3">
    <location>
        <position position="181"/>
    </location>
</feature>
<dbReference type="GO" id="GO:0004375">
    <property type="term" value="F:glycine dehydrogenase (decarboxylating) activity"/>
    <property type="evidence" value="ECO:0007669"/>
    <property type="project" value="InterPro"/>
</dbReference>
<keyword evidence="1" id="KW-0560">Oxidoreductase</keyword>
<dbReference type="InterPro" id="IPR023010">
    <property type="entry name" value="GcvPA"/>
</dbReference>
<gene>
    <name evidence="3" type="ORF">S03H2_48220</name>
</gene>
<accession>X1IAD5</accession>
<comment type="caution">
    <text evidence="3">The sequence shown here is derived from an EMBL/GenBank/DDBJ whole genome shotgun (WGS) entry which is preliminary data.</text>
</comment>
<dbReference type="Pfam" id="PF02347">
    <property type="entry name" value="GDC-P"/>
    <property type="match status" value="1"/>
</dbReference>
<reference evidence="3" key="1">
    <citation type="journal article" date="2014" name="Front. Microbiol.">
        <title>High frequency of phylogenetically diverse reductive dehalogenase-homologous genes in deep subseafloor sedimentary metagenomes.</title>
        <authorList>
            <person name="Kawai M."/>
            <person name="Futagami T."/>
            <person name="Toyoda A."/>
            <person name="Takaki Y."/>
            <person name="Nishi S."/>
            <person name="Hori S."/>
            <person name="Arai W."/>
            <person name="Tsubouchi T."/>
            <person name="Morono Y."/>
            <person name="Uchiyama I."/>
            <person name="Ito T."/>
            <person name="Fujiyama A."/>
            <person name="Inagaki F."/>
            <person name="Takami H."/>
        </authorList>
    </citation>
    <scope>NUCLEOTIDE SEQUENCE</scope>
    <source>
        <strain evidence="3">Expedition CK06-06</strain>
    </source>
</reference>
<evidence type="ECO:0000256" key="1">
    <source>
        <dbReference type="ARBA" id="ARBA00023002"/>
    </source>
</evidence>
<protein>
    <recommendedName>
        <fullName evidence="2">Glycine cleavage system P-protein N-terminal domain-containing protein</fullName>
    </recommendedName>
</protein>